<reference evidence="1 2" key="2">
    <citation type="journal article" date="2015" name="Genome Announc.">
        <title>Complete Genome Sequence of Hyperthermophilic Piezophilic Archaeon Palaeococcus pacificus DY20341T, Isolated from Deep-Sea Hydrothermal Sediments.</title>
        <authorList>
            <person name="Zeng X."/>
            <person name="Jebbar M."/>
            <person name="Shao Z."/>
        </authorList>
    </citation>
    <scope>NUCLEOTIDE SEQUENCE [LARGE SCALE GENOMIC DNA]</scope>
    <source>
        <strain evidence="1 2">DY20341</strain>
    </source>
</reference>
<keyword evidence="2" id="KW-1185">Reference proteome</keyword>
<accession>A0A075LQQ1</accession>
<dbReference type="RefSeq" id="WP_048164137.1">
    <property type="nucleotide sequence ID" value="NZ_CP006019.1"/>
</dbReference>
<evidence type="ECO:0000313" key="2">
    <source>
        <dbReference type="Proteomes" id="UP000027981"/>
    </source>
</evidence>
<dbReference type="Proteomes" id="UP000027981">
    <property type="component" value="Chromosome"/>
</dbReference>
<evidence type="ECO:0008006" key="3">
    <source>
        <dbReference type="Google" id="ProtNLM"/>
    </source>
</evidence>
<name>A0A075LQQ1_9EURY</name>
<dbReference type="AlphaFoldDB" id="A0A075LQQ1"/>
<dbReference type="HOGENOM" id="CLU_859495_0_0_2"/>
<evidence type="ECO:0000313" key="1">
    <source>
        <dbReference type="EMBL" id="AIF68614.1"/>
    </source>
</evidence>
<dbReference type="OrthoDB" id="95978at2157"/>
<dbReference type="SUPFAM" id="SSF52317">
    <property type="entry name" value="Class I glutamine amidotransferase-like"/>
    <property type="match status" value="1"/>
</dbReference>
<gene>
    <name evidence="1" type="ORF">PAP_00855</name>
</gene>
<protein>
    <recommendedName>
        <fullName evidence="3">Pyrolysin</fullName>
    </recommendedName>
</protein>
<reference evidence="2" key="1">
    <citation type="submission" date="2013-06" db="EMBL/GenBank/DDBJ databases">
        <title>Complete Genome Sequence of Hyperthermophilic Palaeococcus pacificus DY20341T, Isolated from a Deep-Sea Hydrothermal Sediments.</title>
        <authorList>
            <person name="Zeng X."/>
            <person name="Shao Z."/>
        </authorList>
    </citation>
    <scope>NUCLEOTIDE SEQUENCE [LARGE SCALE GENOMIC DNA]</scope>
    <source>
        <strain evidence="2">DY20341</strain>
    </source>
</reference>
<dbReference type="InterPro" id="IPR029062">
    <property type="entry name" value="Class_I_gatase-like"/>
</dbReference>
<sequence>MKKILSLFITSLFLFSIIGTGNFGFVSAQSSYADKKVLILKNVDAWSSTSNEEVLSELGVPYEVMTSSQFSSLSASDLISTYDMILIASDQDQTFYDELEPQMAKIEEFIKAGKVLQVHAANWGWHGGRWKTALPGGVEIVRSYSAYDYIVKNATWLYSTYASHGYLINVPSGAEVITVQGDSVTPDYNKPSTIAYAFGKGRVLATGLTIEYSVKRRGPEWKAFFISLLVENLEYTTPEPAPAVEKRGVNFIALNFFYYRQYNKTMEKFNAMYADSENLGISNETLEDAMHHKMIAEEYYEQAGQYGPIIANLQRITIFMALRKSVMHLKQAVKILEGT</sequence>
<dbReference type="KEGG" id="ppac:PAP_00855"/>
<dbReference type="eggNOG" id="arCOG03610">
    <property type="taxonomic scope" value="Archaea"/>
</dbReference>
<dbReference type="STRING" id="1343739.PAP_00855"/>
<dbReference type="GeneID" id="24841306"/>
<proteinExistence type="predicted"/>
<organism evidence="1 2">
    <name type="scientific">Palaeococcus pacificus DY20341</name>
    <dbReference type="NCBI Taxonomy" id="1343739"/>
    <lineage>
        <taxon>Archaea</taxon>
        <taxon>Methanobacteriati</taxon>
        <taxon>Methanobacteriota</taxon>
        <taxon>Thermococci</taxon>
        <taxon>Thermococcales</taxon>
        <taxon>Thermococcaceae</taxon>
        <taxon>Palaeococcus</taxon>
    </lineage>
</organism>
<dbReference type="EMBL" id="CP006019">
    <property type="protein sequence ID" value="AIF68614.1"/>
    <property type="molecule type" value="Genomic_DNA"/>
</dbReference>